<dbReference type="KEGG" id="pno:SNOG_14685"/>
<reference evidence="2" key="1">
    <citation type="journal article" date="2021" name="BMC Genomics">
        <title>Chromosome-level genome assembly and manually-curated proteome of model necrotroph Parastagonospora nodorum Sn15 reveals a genome-wide trove of candidate effector homologs, and redundancy of virulence-related functions within an accessory chromosome.</title>
        <authorList>
            <person name="Bertazzoni S."/>
            <person name="Jones D.A.B."/>
            <person name="Phan H.T."/>
            <person name="Tan K.-C."/>
            <person name="Hane J.K."/>
        </authorList>
    </citation>
    <scope>NUCLEOTIDE SEQUENCE [LARGE SCALE GENOMIC DNA]</scope>
    <source>
        <strain evidence="2">SN15 / ATCC MYA-4574 / FGSC 10173)</strain>
    </source>
</reference>
<sequence>MSLLCSKGTPAMAQNSRLRLISVIDVEQYGFESISNINITLVWRTCDWHVRGISTWFEHGWMNNFLVVLPGVWFKADGQLTFLYDNEGPWHYFENFDVDDRDKIEKVIKNSVQFNKGKRPALVADAIAGRSD</sequence>
<protein>
    <submittedName>
        <fullName evidence="1">Uncharacterized protein</fullName>
    </submittedName>
</protein>
<dbReference type="RefSeq" id="XP_001804868.1">
    <property type="nucleotide sequence ID" value="XM_001804816.1"/>
</dbReference>
<dbReference type="AlphaFoldDB" id="A0A7U2IA89"/>
<dbReference type="Proteomes" id="UP000663193">
    <property type="component" value="Chromosome 20"/>
</dbReference>
<evidence type="ECO:0000313" key="2">
    <source>
        <dbReference type="Proteomes" id="UP000663193"/>
    </source>
</evidence>
<proteinExistence type="predicted"/>
<gene>
    <name evidence="1" type="ORF">JI435_146850</name>
</gene>
<dbReference type="EMBL" id="CP069042">
    <property type="protein sequence ID" value="QRD06115.1"/>
    <property type="molecule type" value="Genomic_DNA"/>
</dbReference>
<dbReference type="VEuPathDB" id="FungiDB:JI435_146850"/>
<accession>A0A7U2IA89</accession>
<evidence type="ECO:0000313" key="1">
    <source>
        <dbReference type="EMBL" id="QRD06115.1"/>
    </source>
</evidence>
<keyword evidence="2" id="KW-1185">Reference proteome</keyword>
<name>A0A7U2IA89_PHANO</name>
<organism evidence="1 2">
    <name type="scientific">Phaeosphaeria nodorum (strain SN15 / ATCC MYA-4574 / FGSC 10173)</name>
    <name type="common">Glume blotch fungus</name>
    <name type="synonym">Parastagonospora nodorum</name>
    <dbReference type="NCBI Taxonomy" id="321614"/>
    <lineage>
        <taxon>Eukaryota</taxon>
        <taxon>Fungi</taxon>
        <taxon>Dikarya</taxon>
        <taxon>Ascomycota</taxon>
        <taxon>Pezizomycotina</taxon>
        <taxon>Dothideomycetes</taxon>
        <taxon>Pleosporomycetidae</taxon>
        <taxon>Pleosporales</taxon>
        <taxon>Pleosporineae</taxon>
        <taxon>Phaeosphaeriaceae</taxon>
        <taxon>Parastagonospora</taxon>
    </lineage>
</organism>